<dbReference type="InterPro" id="IPR051312">
    <property type="entry name" value="Diverse_Substr_Oxidored"/>
</dbReference>
<gene>
    <name evidence="5" type="ORF">MW290_03385</name>
</gene>
<dbReference type="PROSITE" id="PS51387">
    <property type="entry name" value="FAD_PCMH"/>
    <property type="match status" value="1"/>
</dbReference>
<keyword evidence="3" id="KW-0560">Oxidoreductase</keyword>
<sequence>MKPAAFEYQRAETAAEAAAVLAQLGDEARILAGGQSLMAVLNMRLARPQRLVDISRSSALAKLRVDGAMLHVGAAVTQAMLEWRPGLAQELPLLALAFPHISHFQIRNRGTVAGSIAHADPSAELPLALLALGGEICLRSARGARRVAAQDFFTGMLLTARRADELVEAVRFPLATAGQGHGFEEFAVRHGDFAICAVAAVADARRLRIAVGGVADRPVARDLPLLDGAALDDALNELAWSLDVRDEPQASAALRRQLVRRLGRRAADRALTTRRPA</sequence>
<dbReference type="InterPro" id="IPR036318">
    <property type="entry name" value="FAD-bd_PCMH-like_sf"/>
</dbReference>
<evidence type="ECO:0000256" key="2">
    <source>
        <dbReference type="ARBA" id="ARBA00022827"/>
    </source>
</evidence>
<evidence type="ECO:0000256" key="1">
    <source>
        <dbReference type="ARBA" id="ARBA00022630"/>
    </source>
</evidence>
<dbReference type="InterPro" id="IPR016167">
    <property type="entry name" value="FAD-bd_PCMH_sub1"/>
</dbReference>
<dbReference type="Gene3D" id="3.30.390.50">
    <property type="entry name" value="CO dehydrogenase flavoprotein, C-terminal domain"/>
    <property type="match status" value="1"/>
</dbReference>
<dbReference type="Gene3D" id="3.30.43.10">
    <property type="entry name" value="Uridine Diphospho-n-acetylenolpyruvylglucosamine Reductase, domain 2"/>
    <property type="match status" value="1"/>
</dbReference>
<dbReference type="Proteomes" id="UP001056201">
    <property type="component" value="Chromosome 1"/>
</dbReference>
<keyword evidence="6" id="KW-1185">Reference proteome</keyword>
<feature type="domain" description="FAD-binding PCMH-type" evidence="4">
    <location>
        <begin position="1"/>
        <end position="177"/>
    </location>
</feature>
<evidence type="ECO:0000313" key="6">
    <source>
        <dbReference type="Proteomes" id="UP001056201"/>
    </source>
</evidence>
<dbReference type="InterPro" id="IPR002346">
    <property type="entry name" value="Mopterin_DH_FAD-bd"/>
</dbReference>
<dbReference type="RefSeq" id="WP_250195908.1">
    <property type="nucleotide sequence ID" value="NZ_CP097635.1"/>
</dbReference>
<organism evidence="5 6">
    <name type="scientific">Aquincola tertiaricarbonis</name>
    <dbReference type="NCBI Taxonomy" id="391953"/>
    <lineage>
        <taxon>Bacteria</taxon>
        <taxon>Pseudomonadati</taxon>
        <taxon>Pseudomonadota</taxon>
        <taxon>Betaproteobacteria</taxon>
        <taxon>Burkholderiales</taxon>
        <taxon>Sphaerotilaceae</taxon>
        <taxon>Aquincola</taxon>
    </lineage>
</organism>
<evidence type="ECO:0000259" key="4">
    <source>
        <dbReference type="PROSITE" id="PS51387"/>
    </source>
</evidence>
<reference evidence="5" key="1">
    <citation type="submission" date="2022-05" db="EMBL/GenBank/DDBJ databases">
        <title>An RpoN-dependent PEP-CTERM gene is involved in floc formation of an Aquincola tertiaricarbonis strain.</title>
        <authorList>
            <person name="Qiu D."/>
            <person name="Xia M."/>
        </authorList>
    </citation>
    <scope>NUCLEOTIDE SEQUENCE</scope>
    <source>
        <strain evidence="5">RN12</strain>
    </source>
</reference>
<proteinExistence type="predicted"/>
<dbReference type="PANTHER" id="PTHR42659">
    <property type="entry name" value="XANTHINE DEHYDROGENASE SUBUNIT C-RELATED"/>
    <property type="match status" value="1"/>
</dbReference>
<accession>A0ABY4S4Q4</accession>
<protein>
    <submittedName>
        <fullName evidence="5">FAD binding domain-containing protein</fullName>
    </submittedName>
</protein>
<name>A0ABY4S4Q4_AQUTE</name>
<dbReference type="PANTHER" id="PTHR42659:SF2">
    <property type="entry name" value="XANTHINE DEHYDROGENASE SUBUNIT C-RELATED"/>
    <property type="match status" value="1"/>
</dbReference>
<evidence type="ECO:0000313" key="5">
    <source>
        <dbReference type="EMBL" id="URI07675.1"/>
    </source>
</evidence>
<keyword evidence="1" id="KW-0285">Flavoprotein</keyword>
<dbReference type="Pfam" id="PF00941">
    <property type="entry name" value="FAD_binding_5"/>
    <property type="match status" value="1"/>
</dbReference>
<keyword evidence="2" id="KW-0274">FAD</keyword>
<dbReference type="SUPFAM" id="SSF56176">
    <property type="entry name" value="FAD-binding/transporter-associated domain-like"/>
    <property type="match status" value="1"/>
</dbReference>
<dbReference type="InterPro" id="IPR016166">
    <property type="entry name" value="FAD-bd_PCMH"/>
</dbReference>
<dbReference type="InterPro" id="IPR036683">
    <property type="entry name" value="CO_DH_flav_C_dom_sf"/>
</dbReference>
<dbReference type="InterPro" id="IPR016169">
    <property type="entry name" value="FAD-bd_PCMH_sub2"/>
</dbReference>
<dbReference type="Gene3D" id="3.30.465.10">
    <property type="match status" value="1"/>
</dbReference>
<dbReference type="SUPFAM" id="SSF55447">
    <property type="entry name" value="CO dehydrogenase flavoprotein C-terminal domain-like"/>
    <property type="match status" value="1"/>
</dbReference>
<dbReference type="EMBL" id="CP097635">
    <property type="protein sequence ID" value="URI07675.1"/>
    <property type="molecule type" value="Genomic_DNA"/>
</dbReference>
<evidence type="ECO:0000256" key="3">
    <source>
        <dbReference type="ARBA" id="ARBA00023002"/>
    </source>
</evidence>
<dbReference type="SMART" id="SM01092">
    <property type="entry name" value="CO_deh_flav_C"/>
    <property type="match status" value="1"/>
</dbReference>
<dbReference type="InterPro" id="IPR005107">
    <property type="entry name" value="CO_DH_flav_C"/>
</dbReference>